<accession>A2ELM1</accession>
<reference evidence="1" key="2">
    <citation type="journal article" date="2007" name="Science">
        <title>Draft genome sequence of the sexually transmitted pathogen Trichomonas vaginalis.</title>
        <authorList>
            <person name="Carlton J.M."/>
            <person name="Hirt R.P."/>
            <person name="Silva J.C."/>
            <person name="Delcher A.L."/>
            <person name="Schatz M."/>
            <person name="Zhao Q."/>
            <person name="Wortman J.R."/>
            <person name="Bidwell S.L."/>
            <person name="Alsmark U.C.M."/>
            <person name="Besteiro S."/>
            <person name="Sicheritz-Ponten T."/>
            <person name="Noel C.J."/>
            <person name="Dacks J.B."/>
            <person name="Foster P.G."/>
            <person name="Simillion C."/>
            <person name="Van de Peer Y."/>
            <person name="Miranda-Saavedra D."/>
            <person name="Barton G.J."/>
            <person name="Westrop G.D."/>
            <person name="Mueller S."/>
            <person name="Dessi D."/>
            <person name="Fiori P.L."/>
            <person name="Ren Q."/>
            <person name="Paulsen I."/>
            <person name="Zhang H."/>
            <person name="Bastida-Corcuera F.D."/>
            <person name="Simoes-Barbosa A."/>
            <person name="Brown M.T."/>
            <person name="Hayes R.D."/>
            <person name="Mukherjee M."/>
            <person name="Okumura C.Y."/>
            <person name="Schneider R."/>
            <person name="Smith A.J."/>
            <person name="Vanacova S."/>
            <person name="Villalvazo M."/>
            <person name="Haas B.J."/>
            <person name="Pertea M."/>
            <person name="Feldblyum T.V."/>
            <person name="Utterback T.R."/>
            <person name="Shu C.L."/>
            <person name="Osoegawa K."/>
            <person name="de Jong P.J."/>
            <person name="Hrdy I."/>
            <person name="Horvathova L."/>
            <person name="Zubacova Z."/>
            <person name="Dolezal P."/>
            <person name="Malik S.B."/>
            <person name="Logsdon J.M. Jr."/>
            <person name="Henze K."/>
            <person name="Gupta A."/>
            <person name="Wang C.C."/>
            <person name="Dunne R.L."/>
            <person name="Upcroft J.A."/>
            <person name="Upcroft P."/>
            <person name="White O."/>
            <person name="Salzberg S.L."/>
            <person name="Tang P."/>
            <person name="Chiu C.-H."/>
            <person name="Lee Y.-S."/>
            <person name="Embley T.M."/>
            <person name="Coombs G.H."/>
            <person name="Mottram J.C."/>
            <person name="Tachezy J."/>
            <person name="Fraser-Liggett C.M."/>
            <person name="Johnson P.J."/>
        </authorList>
    </citation>
    <scope>NUCLEOTIDE SEQUENCE [LARGE SCALE GENOMIC DNA]</scope>
    <source>
        <strain evidence="1">G3</strain>
    </source>
</reference>
<name>A2ELM1_TRIV3</name>
<evidence type="ECO:0000313" key="1">
    <source>
        <dbReference type="EMBL" id="EAY06468.1"/>
    </source>
</evidence>
<dbReference type="SUPFAM" id="SSF48371">
    <property type="entry name" value="ARM repeat"/>
    <property type="match status" value="1"/>
</dbReference>
<dbReference type="KEGG" id="tva:4764344"/>
<dbReference type="InParanoid" id="A2ELM1"/>
<protein>
    <submittedName>
        <fullName evidence="1">Uncharacterized protein</fullName>
    </submittedName>
</protein>
<dbReference type="Proteomes" id="UP000001542">
    <property type="component" value="Unassembled WGS sequence"/>
</dbReference>
<organism evidence="1 2">
    <name type="scientific">Trichomonas vaginalis (strain ATCC PRA-98 / G3)</name>
    <dbReference type="NCBI Taxonomy" id="412133"/>
    <lineage>
        <taxon>Eukaryota</taxon>
        <taxon>Metamonada</taxon>
        <taxon>Parabasalia</taxon>
        <taxon>Trichomonadida</taxon>
        <taxon>Trichomonadidae</taxon>
        <taxon>Trichomonas</taxon>
    </lineage>
</organism>
<gene>
    <name evidence="1" type="ORF">TVAG_149540</name>
</gene>
<dbReference type="InterPro" id="IPR016024">
    <property type="entry name" value="ARM-type_fold"/>
</dbReference>
<dbReference type="RefSeq" id="XP_001318691.1">
    <property type="nucleotide sequence ID" value="XM_001318656.1"/>
</dbReference>
<keyword evidence="2" id="KW-1185">Reference proteome</keyword>
<proteinExistence type="predicted"/>
<dbReference type="AlphaFoldDB" id="A2ELM1"/>
<dbReference type="VEuPathDB" id="TrichDB:TVAG_149540"/>
<dbReference type="EMBL" id="DS113423">
    <property type="protein sequence ID" value="EAY06468.1"/>
    <property type="molecule type" value="Genomic_DNA"/>
</dbReference>
<evidence type="ECO:0000313" key="2">
    <source>
        <dbReference type="Proteomes" id="UP000001542"/>
    </source>
</evidence>
<reference evidence="1" key="1">
    <citation type="submission" date="2006-10" db="EMBL/GenBank/DDBJ databases">
        <authorList>
            <person name="Amadeo P."/>
            <person name="Zhao Q."/>
            <person name="Wortman J."/>
            <person name="Fraser-Liggett C."/>
            <person name="Carlton J."/>
        </authorList>
    </citation>
    <scope>NUCLEOTIDE SEQUENCE</scope>
    <source>
        <strain evidence="1">G3</strain>
    </source>
</reference>
<sequence length="789" mass="91271">MENLLASLGNCTDEERRHIEEFFQEKYSDPCFGPDLYEILLHNIDNDSIQYYGIAALKNWKKNAWKALNVDTKVSFIQQINIIDFISRKIFNIFIEFYYSLLSDINSVDFINERLEFFVNSFDLKSIQEETEITSVLIAFKCFAEAIINLKSYNEQILSIAEQILSQIDRINTPQGCVILELALTIVCDTIFSQQTIPDEISQIKDLFIALFDSFLQIQIHSDKLSHLMSKITSYIKKIAEDTEKYKYDEEWGNSIAERLWNSIIKAYQEMGPAHITCKFVRCLTKFSDLVEFPLNIFEEILQMSAISQSFIAETVNNPQLFASAVYSTHNYSNHGLRPALLEFVYAWTSSMSDEDLICVLDGLPISEEGITLAAVISASIKNDRKFNLQQNLMSLFLKITKGLQEAKIPFIMSSYLFLMTKIIPFCNLDTIQILFRFIPFPLCGKMYFMDELISKFFKNILKYYPDYDLSNFLEFILQSTLSINTRSGWKVLMMLVERKDENTLNLISEHFHLIIEKLIGFLDYPIDYSDSVSVSISFLIEFLENLGEIDENSAELIFGLIQNLAKCDISDTLLLSSALMTLYPSSIENILSLIFEIFNENPESINYVDDLAICISESVSDIISQGFSQEIFNFILNLINIDQIDEISLCYAIWIVCILFRNDNSIDIENCQIIFEKLSLYQNNKSIIEVTFVEFLVSLILFRDFTEIDNYLQRWISAIEQRSFCHLSILEMCIEAFNKLGISQNDEIQKIISEIQSNPSDFINKKKFGNNYVSDYLKIHHVNIEENS</sequence>
<dbReference type="VEuPathDB" id="TrichDB:TVAGG3_0163070"/>